<dbReference type="EMBL" id="QPJW01000007">
    <property type="protein sequence ID" value="RCX18179.1"/>
    <property type="molecule type" value="Genomic_DNA"/>
</dbReference>
<dbReference type="InterPro" id="IPR009057">
    <property type="entry name" value="Homeodomain-like_sf"/>
</dbReference>
<dbReference type="Pfam" id="PF12833">
    <property type="entry name" value="HTH_18"/>
    <property type="match status" value="1"/>
</dbReference>
<reference evidence="5 6" key="1">
    <citation type="submission" date="2018-07" db="EMBL/GenBank/DDBJ databases">
        <title>Genomic Encyclopedia of Type Strains, Phase III (KMG-III): the genomes of soil and plant-associated and newly described type strains.</title>
        <authorList>
            <person name="Whitman W."/>
        </authorList>
    </citation>
    <scope>NUCLEOTIDE SEQUENCE [LARGE SCALE GENOMIC DNA]</scope>
    <source>
        <strain evidence="5 6">CECT 8333</strain>
    </source>
</reference>
<dbReference type="GO" id="GO:0003700">
    <property type="term" value="F:DNA-binding transcription factor activity"/>
    <property type="evidence" value="ECO:0007669"/>
    <property type="project" value="InterPro"/>
</dbReference>
<dbReference type="PANTHER" id="PTHR43280:SF2">
    <property type="entry name" value="HTH-TYPE TRANSCRIPTIONAL REGULATOR EXSA"/>
    <property type="match status" value="1"/>
</dbReference>
<dbReference type="PROSITE" id="PS01124">
    <property type="entry name" value="HTH_ARAC_FAMILY_2"/>
    <property type="match status" value="1"/>
</dbReference>
<keyword evidence="2 5" id="KW-0238">DNA-binding</keyword>
<dbReference type="PANTHER" id="PTHR43280">
    <property type="entry name" value="ARAC-FAMILY TRANSCRIPTIONAL REGULATOR"/>
    <property type="match status" value="1"/>
</dbReference>
<dbReference type="RefSeq" id="WP_114497688.1">
    <property type="nucleotide sequence ID" value="NZ_QPJW01000007.1"/>
</dbReference>
<evidence type="ECO:0000256" key="3">
    <source>
        <dbReference type="ARBA" id="ARBA00023163"/>
    </source>
</evidence>
<keyword evidence="3" id="KW-0804">Transcription</keyword>
<comment type="caution">
    <text evidence="5">The sequence shown here is derived from an EMBL/GenBank/DDBJ whole genome shotgun (WGS) entry which is preliminary data.</text>
</comment>
<protein>
    <submittedName>
        <fullName evidence="5">AraC-like DNA-binding protein</fullName>
    </submittedName>
</protein>
<keyword evidence="1" id="KW-0805">Transcription regulation</keyword>
<dbReference type="Gene3D" id="1.10.10.60">
    <property type="entry name" value="Homeodomain-like"/>
    <property type="match status" value="1"/>
</dbReference>
<evidence type="ECO:0000313" key="5">
    <source>
        <dbReference type="EMBL" id="RCX18179.1"/>
    </source>
</evidence>
<dbReference type="InterPro" id="IPR037923">
    <property type="entry name" value="HTH-like"/>
</dbReference>
<keyword evidence="6" id="KW-1185">Reference proteome</keyword>
<dbReference type="SUPFAM" id="SSF46689">
    <property type="entry name" value="Homeodomain-like"/>
    <property type="match status" value="1"/>
</dbReference>
<sequence length="286" mass="32628">MTKYMDYMISPHPIRVFNPAVEPARLKIKSLSVVSAGHLPGRTMQRADATFEHWAFVSITGGEGYYQVDRGEKQRVPAGSWFCLFPGATFNYGPDSGGYWDEYYFSVEGERVAEWLKEWLPNPDQVKRASFDDTLLHKMEMMFMLIDSGNPSNLDRAALQLEALLYELVSQGDRAEAGNRGRFALQIIEDLGNVLYLAAEPEKIAAKHHISVSTLRRVVHEYSGYPLNEFIHRLKVAEAKRVLLNTDISVKEISEALGYKDMFYFSRVFKRITGVSPRIYRNRAGM</sequence>
<dbReference type="InterPro" id="IPR020449">
    <property type="entry name" value="Tscrpt_reg_AraC-type_HTH"/>
</dbReference>
<accession>A0A369B9G9</accession>
<dbReference type="Pfam" id="PF02311">
    <property type="entry name" value="AraC_binding"/>
    <property type="match status" value="1"/>
</dbReference>
<evidence type="ECO:0000259" key="4">
    <source>
        <dbReference type="PROSITE" id="PS01124"/>
    </source>
</evidence>
<dbReference type="InterPro" id="IPR018062">
    <property type="entry name" value="HTH_AraC-typ_CS"/>
</dbReference>
<dbReference type="OrthoDB" id="9803764at2"/>
<feature type="domain" description="HTH araC/xylS-type" evidence="4">
    <location>
        <begin position="181"/>
        <end position="283"/>
    </location>
</feature>
<name>A0A369B9G9_9BACL</name>
<dbReference type="InterPro" id="IPR003313">
    <property type="entry name" value="AraC-bd"/>
</dbReference>
<proteinExistence type="predicted"/>
<evidence type="ECO:0000313" key="6">
    <source>
        <dbReference type="Proteomes" id="UP000253090"/>
    </source>
</evidence>
<dbReference type="InterPro" id="IPR018060">
    <property type="entry name" value="HTH_AraC"/>
</dbReference>
<dbReference type="SUPFAM" id="SSF51215">
    <property type="entry name" value="Regulatory protein AraC"/>
    <property type="match status" value="1"/>
</dbReference>
<dbReference type="AlphaFoldDB" id="A0A369B9G9"/>
<evidence type="ECO:0000256" key="1">
    <source>
        <dbReference type="ARBA" id="ARBA00023015"/>
    </source>
</evidence>
<organism evidence="5 6">
    <name type="scientific">Fontibacillus phaseoli</name>
    <dbReference type="NCBI Taxonomy" id="1416533"/>
    <lineage>
        <taxon>Bacteria</taxon>
        <taxon>Bacillati</taxon>
        <taxon>Bacillota</taxon>
        <taxon>Bacilli</taxon>
        <taxon>Bacillales</taxon>
        <taxon>Paenibacillaceae</taxon>
        <taxon>Fontibacillus</taxon>
    </lineage>
</organism>
<dbReference type="GO" id="GO:0043565">
    <property type="term" value="F:sequence-specific DNA binding"/>
    <property type="evidence" value="ECO:0007669"/>
    <property type="project" value="InterPro"/>
</dbReference>
<dbReference type="Proteomes" id="UP000253090">
    <property type="component" value="Unassembled WGS sequence"/>
</dbReference>
<dbReference type="SMART" id="SM00342">
    <property type="entry name" value="HTH_ARAC"/>
    <property type="match status" value="1"/>
</dbReference>
<evidence type="ECO:0000256" key="2">
    <source>
        <dbReference type="ARBA" id="ARBA00023125"/>
    </source>
</evidence>
<dbReference type="PROSITE" id="PS00041">
    <property type="entry name" value="HTH_ARAC_FAMILY_1"/>
    <property type="match status" value="1"/>
</dbReference>
<gene>
    <name evidence="5" type="ORF">DFP94_107134</name>
</gene>
<dbReference type="PRINTS" id="PR00032">
    <property type="entry name" value="HTHARAC"/>
</dbReference>